<evidence type="ECO:0000313" key="3">
    <source>
        <dbReference type="EnsemblMetazoa" id="HelroP178870"/>
    </source>
</evidence>
<dbReference type="GeneID" id="20206994"/>
<feature type="compositionally biased region" description="Acidic residues" evidence="1">
    <location>
        <begin position="185"/>
        <end position="197"/>
    </location>
</feature>
<name>T1FDU5_HELRO</name>
<protein>
    <recommendedName>
        <fullName evidence="5">Protein kinase domain-containing protein</fullName>
    </recommendedName>
</protein>
<reference evidence="4" key="1">
    <citation type="submission" date="2012-12" db="EMBL/GenBank/DDBJ databases">
        <authorList>
            <person name="Hellsten U."/>
            <person name="Grimwood J."/>
            <person name="Chapman J.A."/>
            <person name="Shapiro H."/>
            <person name="Aerts A."/>
            <person name="Otillar R.P."/>
            <person name="Terry A.Y."/>
            <person name="Boore J.L."/>
            <person name="Simakov O."/>
            <person name="Marletaz F."/>
            <person name="Cho S.-J."/>
            <person name="Edsinger-Gonzales E."/>
            <person name="Havlak P."/>
            <person name="Kuo D.-H."/>
            <person name="Larsson T."/>
            <person name="Lv J."/>
            <person name="Arendt D."/>
            <person name="Savage R."/>
            <person name="Osoegawa K."/>
            <person name="de Jong P."/>
            <person name="Lindberg D.R."/>
            <person name="Seaver E.C."/>
            <person name="Weisblat D.A."/>
            <person name="Putnam N.H."/>
            <person name="Grigoriev I.V."/>
            <person name="Rokhsar D.S."/>
        </authorList>
    </citation>
    <scope>NUCLEOTIDE SEQUENCE</scope>
</reference>
<organism evidence="3 4">
    <name type="scientific">Helobdella robusta</name>
    <name type="common">Californian leech</name>
    <dbReference type="NCBI Taxonomy" id="6412"/>
    <lineage>
        <taxon>Eukaryota</taxon>
        <taxon>Metazoa</taxon>
        <taxon>Spiralia</taxon>
        <taxon>Lophotrochozoa</taxon>
        <taxon>Annelida</taxon>
        <taxon>Clitellata</taxon>
        <taxon>Hirudinea</taxon>
        <taxon>Rhynchobdellida</taxon>
        <taxon>Glossiphoniidae</taxon>
        <taxon>Helobdella</taxon>
    </lineage>
</organism>
<sequence>MNDRISLVTLAINDNNIDNDNVNNNINKNNINNNNINKNNINNNSNNNNKFNNNNINNIDSNNNNISNGMDYENEILDVRNNSVIDVEKNDDDVIVPNFNMAVSSFSLVGGDGEYVCQDYNNNFNNDNGLINSNNINNNDNNSNNNIMNAYDDVFTSAAKDDVTSNNNNNVNSNNNNNNDKDGNNDDDDDDFVDVDNDEDLNMDKVEEMFNESCSEVMCRDSKCLKLREDFTNIERVLSSGHPNSLIEDRYLCTLFRLAVHNGGQHGNDDDDVDVIIGRIFKTYIEFNHSTFNEAFWREGLRYEVKGALMSFGHVVAFASSRDPDLDGHRSTFIIKKTNSRQFNTLNEILKMTTTTMIKGTHENVSKLLWYLSIGDMDTSIQWISFENGNTLFPPPQMMQPRDLATHVSLARGLLEGSRYLYKQCGIYFLNFDASAMSYNSSQSRVVLSDFSKILPVGRLNYDDVDEDDFQIFLQSLPMNTVSPKCVTGHSYRWHLRHECFDYAFEKIGKERGVVPYQPECLEVANDKLMLFQLLREMIDRHFSDRPPGLSDIANSLSLL</sequence>
<gene>
    <name evidence="3" type="primary">20206994</name>
    <name evidence="2" type="ORF">HELRODRAFT_178870</name>
</gene>
<evidence type="ECO:0008006" key="5">
    <source>
        <dbReference type="Google" id="ProtNLM"/>
    </source>
</evidence>
<dbReference type="EMBL" id="KB097496">
    <property type="protein sequence ID" value="ESN95952.1"/>
    <property type="molecule type" value="Genomic_DNA"/>
</dbReference>
<feature type="region of interest" description="Disordered" evidence="1">
    <location>
        <begin position="160"/>
        <end position="197"/>
    </location>
</feature>
<accession>T1FDU5</accession>
<dbReference type="GO" id="GO:0005654">
    <property type="term" value="C:nucleoplasm"/>
    <property type="evidence" value="ECO:0000318"/>
    <property type="project" value="GO_Central"/>
</dbReference>
<dbReference type="RefSeq" id="XP_009025986.1">
    <property type="nucleotide sequence ID" value="XM_009027738.1"/>
</dbReference>
<evidence type="ECO:0000313" key="2">
    <source>
        <dbReference type="EMBL" id="ESN95952.1"/>
    </source>
</evidence>
<evidence type="ECO:0000256" key="1">
    <source>
        <dbReference type="SAM" id="MobiDB-lite"/>
    </source>
</evidence>
<feature type="compositionally biased region" description="Low complexity" evidence="1">
    <location>
        <begin position="164"/>
        <end position="178"/>
    </location>
</feature>
<evidence type="ECO:0000313" key="4">
    <source>
        <dbReference type="Proteomes" id="UP000015101"/>
    </source>
</evidence>
<dbReference type="EMBL" id="AMQM01006587">
    <property type="status" value="NOT_ANNOTATED_CDS"/>
    <property type="molecule type" value="Genomic_DNA"/>
</dbReference>
<dbReference type="Proteomes" id="UP000015101">
    <property type="component" value="Unassembled WGS sequence"/>
</dbReference>
<keyword evidence="4" id="KW-1185">Reference proteome</keyword>
<reference evidence="2 4" key="2">
    <citation type="journal article" date="2013" name="Nature">
        <title>Insights into bilaterian evolution from three spiralian genomes.</title>
        <authorList>
            <person name="Simakov O."/>
            <person name="Marletaz F."/>
            <person name="Cho S.J."/>
            <person name="Edsinger-Gonzales E."/>
            <person name="Havlak P."/>
            <person name="Hellsten U."/>
            <person name="Kuo D.H."/>
            <person name="Larsson T."/>
            <person name="Lv J."/>
            <person name="Arendt D."/>
            <person name="Savage R."/>
            <person name="Osoegawa K."/>
            <person name="de Jong P."/>
            <person name="Grimwood J."/>
            <person name="Chapman J.A."/>
            <person name="Shapiro H."/>
            <person name="Aerts A."/>
            <person name="Otillar R.P."/>
            <person name="Terry A.Y."/>
            <person name="Boore J.L."/>
            <person name="Grigoriev I.V."/>
            <person name="Lindberg D.R."/>
            <person name="Seaver E.C."/>
            <person name="Weisblat D.A."/>
            <person name="Putnam N.H."/>
            <person name="Rokhsar D.S."/>
        </authorList>
    </citation>
    <scope>NUCLEOTIDE SEQUENCE</scope>
</reference>
<dbReference type="GO" id="GO:0005730">
    <property type="term" value="C:nucleolus"/>
    <property type="evidence" value="ECO:0000318"/>
    <property type="project" value="GO_Central"/>
</dbReference>
<reference evidence="3" key="3">
    <citation type="submission" date="2015-06" db="UniProtKB">
        <authorList>
            <consortium name="EnsemblMetazoa"/>
        </authorList>
    </citation>
    <scope>IDENTIFICATION</scope>
</reference>
<dbReference type="KEGG" id="hro:HELRODRAFT_178870"/>
<dbReference type="AlphaFoldDB" id="T1FDU5"/>
<dbReference type="InParanoid" id="T1FDU5"/>
<dbReference type="EnsemblMetazoa" id="HelroT178870">
    <property type="protein sequence ID" value="HelroP178870"/>
    <property type="gene ID" value="HelroG178870"/>
</dbReference>
<proteinExistence type="predicted"/>
<dbReference type="CTD" id="20206994"/>
<dbReference type="HOGENOM" id="CLU_486879_0_0_1"/>